<dbReference type="Pfam" id="PF12802">
    <property type="entry name" value="MarR_2"/>
    <property type="match status" value="1"/>
</dbReference>
<dbReference type="InterPro" id="IPR000835">
    <property type="entry name" value="HTH_MarR-typ"/>
</dbReference>
<dbReference type="Proteomes" id="UP000619041">
    <property type="component" value="Unassembled WGS sequence"/>
</dbReference>
<dbReference type="Gene3D" id="1.10.10.10">
    <property type="entry name" value="Winged helix-like DNA-binding domain superfamily/Winged helix DNA-binding domain"/>
    <property type="match status" value="1"/>
</dbReference>
<comment type="caution">
    <text evidence="2">The sequence shown here is derived from an EMBL/GenBank/DDBJ whole genome shotgun (WGS) entry which is preliminary data.</text>
</comment>
<protein>
    <recommendedName>
        <fullName evidence="1">HTH marR-type domain-containing protein</fullName>
    </recommendedName>
</protein>
<feature type="domain" description="HTH marR-type" evidence="1">
    <location>
        <begin position="11"/>
        <end position="144"/>
    </location>
</feature>
<keyword evidence="3" id="KW-1185">Reference proteome</keyword>
<dbReference type="PANTHER" id="PTHR33164">
    <property type="entry name" value="TRANSCRIPTIONAL REGULATOR, MARR FAMILY"/>
    <property type="match status" value="1"/>
</dbReference>
<reference evidence="3" key="1">
    <citation type="journal article" date="2019" name="Int. J. Syst. Evol. Microbiol.">
        <title>The Global Catalogue of Microorganisms (GCM) 10K type strain sequencing project: providing services to taxonomists for standard genome sequencing and annotation.</title>
        <authorList>
            <consortium name="The Broad Institute Genomics Platform"/>
            <consortium name="The Broad Institute Genome Sequencing Center for Infectious Disease"/>
            <person name="Wu L."/>
            <person name="Ma J."/>
        </authorList>
    </citation>
    <scope>NUCLEOTIDE SEQUENCE [LARGE SCALE GENOMIC DNA]</scope>
    <source>
        <strain evidence="3">CGMCC 1.15959</strain>
    </source>
</reference>
<evidence type="ECO:0000259" key="1">
    <source>
        <dbReference type="PROSITE" id="PS50995"/>
    </source>
</evidence>
<dbReference type="InterPro" id="IPR036388">
    <property type="entry name" value="WH-like_DNA-bd_sf"/>
</dbReference>
<dbReference type="RefSeq" id="WP_188645487.1">
    <property type="nucleotide sequence ID" value="NZ_BMKL01000001.1"/>
</dbReference>
<proteinExistence type="predicted"/>
<organism evidence="2 3">
    <name type="scientific">Tsuneonella deserti</name>
    <dbReference type="NCBI Taxonomy" id="2035528"/>
    <lineage>
        <taxon>Bacteria</taxon>
        <taxon>Pseudomonadati</taxon>
        <taxon>Pseudomonadota</taxon>
        <taxon>Alphaproteobacteria</taxon>
        <taxon>Sphingomonadales</taxon>
        <taxon>Erythrobacteraceae</taxon>
        <taxon>Tsuneonella</taxon>
    </lineage>
</organism>
<dbReference type="SMART" id="SM00347">
    <property type="entry name" value="HTH_MARR"/>
    <property type="match status" value="1"/>
</dbReference>
<dbReference type="PANTHER" id="PTHR33164:SF43">
    <property type="entry name" value="HTH-TYPE TRANSCRIPTIONAL REPRESSOR YETL"/>
    <property type="match status" value="1"/>
</dbReference>
<name>A0ABQ1SAS1_9SPHN</name>
<evidence type="ECO:0000313" key="3">
    <source>
        <dbReference type="Proteomes" id="UP000619041"/>
    </source>
</evidence>
<accession>A0ABQ1SAS1</accession>
<evidence type="ECO:0000313" key="2">
    <source>
        <dbReference type="EMBL" id="GGE04957.1"/>
    </source>
</evidence>
<dbReference type="InterPro" id="IPR036390">
    <property type="entry name" value="WH_DNA-bd_sf"/>
</dbReference>
<dbReference type="EMBL" id="BMKL01000001">
    <property type="protein sequence ID" value="GGE04957.1"/>
    <property type="molecule type" value="Genomic_DNA"/>
</dbReference>
<sequence>MHDDFLQTTGSAFLAHRLKRLSDHLVAEIGRVIERLGLEVPPTAGSTLLLLSQEQRLGIVEIAERLRVTHPFIVRLAARLEQLGLVAIQADKEDLRRKWVSLTEAGSKEAVRLKELNAALERVFGEIGRETGADLLGAIDLYEAALAAAPLAGRIERQLSSGDDQ</sequence>
<gene>
    <name evidence="2" type="ORF">GCM10011515_25660</name>
</gene>
<dbReference type="InterPro" id="IPR039422">
    <property type="entry name" value="MarR/SlyA-like"/>
</dbReference>
<dbReference type="SUPFAM" id="SSF46785">
    <property type="entry name" value="Winged helix' DNA-binding domain"/>
    <property type="match status" value="1"/>
</dbReference>
<dbReference type="PROSITE" id="PS50995">
    <property type="entry name" value="HTH_MARR_2"/>
    <property type="match status" value="1"/>
</dbReference>